<comment type="subcellular location">
    <subcellularLocation>
        <location evidence="2">Mitochondrion matrix</location>
    </subcellularLocation>
</comment>
<reference evidence="18 19" key="1">
    <citation type="submission" date="2019-04" db="EMBL/GenBank/DDBJ databases">
        <title>High contiguity whole genome sequence and gene annotation resource for two Venturia nashicola isolates.</title>
        <authorList>
            <person name="Prokchorchik M."/>
            <person name="Won K."/>
            <person name="Lee Y."/>
            <person name="Choi E.D."/>
            <person name="Segonzac C."/>
            <person name="Sohn K.H."/>
        </authorList>
    </citation>
    <scope>NUCLEOTIDE SEQUENCE [LARGE SCALE GENOMIC DNA]</scope>
    <source>
        <strain evidence="18 19">PRI2</strain>
    </source>
</reference>
<comment type="similarity">
    <text evidence="3 15">Belongs to the peptidase M3 family.</text>
</comment>
<gene>
    <name evidence="18" type="ORF">E6O75_ATG07132</name>
</gene>
<evidence type="ECO:0000313" key="18">
    <source>
        <dbReference type="EMBL" id="TID13900.1"/>
    </source>
</evidence>
<keyword evidence="12" id="KW-0496">Mitochondrion</keyword>
<dbReference type="Proteomes" id="UP000298493">
    <property type="component" value="Unassembled WGS sequence"/>
</dbReference>
<evidence type="ECO:0000256" key="5">
    <source>
        <dbReference type="ARBA" id="ARBA00018046"/>
    </source>
</evidence>
<dbReference type="InterPro" id="IPR024077">
    <property type="entry name" value="Neurolysin/TOP_dom2"/>
</dbReference>
<dbReference type="GO" id="GO:0006518">
    <property type="term" value="P:peptide metabolic process"/>
    <property type="evidence" value="ECO:0007669"/>
    <property type="project" value="TreeGrafter"/>
</dbReference>
<proteinExistence type="inferred from homology"/>
<evidence type="ECO:0000256" key="12">
    <source>
        <dbReference type="ARBA" id="ARBA00023128"/>
    </source>
</evidence>
<feature type="compositionally biased region" description="Polar residues" evidence="16">
    <location>
        <begin position="23"/>
        <end position="32"/>
    </location>
</feature>
<sequence>MFKKAVKRPEWTCSPCRIRPQQPIRSSTTAASTRDLPSRDLPSRDSPSRHSRDFQSSPTNLTTGTRTDDRTLKRIFDAPDFWKDFSPRKDTTTGKRAGLFLNKYLTIPEGFGRYTEATLKRCEALVQKILAAQSLEEYKSLARDMDRLSDLLCRVIDMADFVRNTHPDKEFQSACTMSYMAMLEYMNTLNTTTALNDQLKRAMDIPDVVNSWTDEEKFVANILMRDFMKSAIDLPEGTRQKFVSISNEIADVGADFVDRMAPEKSFLNFDSSKLKGMDPNMARSLTRYGKVTLPTVGTPSVMALRTVENDDVRREVYMASRTASLKSVRRLEKLLDARAKLAQLSGYETYAHMALTDKMAKSPEAVNSFLQSLYVDTKPQVKQELDELLDLKRSDAHSENFPSRINAWDRDYYSARLINGMHKQVRHPDTLSSFFSLGGVFQGLSRLFNRLYGVRFVPRETELGETWNDDVRRLDVLDESNNRIAVVYCDLFSRAGKAPNPAHFTLRCSRTIFPPEIVEYGTSDHPFSSDVEAATDGMAHSLDSSTGTVNQLPTIALICDFARPKPTQSFFGKSSRKPTLLNFQEVQTLFHEMGHALHSILGRTSLQNVSGTRCATDFAELPSVLMESFAFSPKVLDLWARHWEAGDEENEGVFADREKLPHALLKERLVIDKTMAGAETEAQIVLSMLDQAYHSHSGGEGNVNSTKIYHDIYQRYSSIPEPPGTAWQGFFGHLYGYGATYYAYLFDRAIAAKVWKEVFQEGEKAVDRKMGERYKEEVLKWGGGREGWKCVAGVLRHPALADGGEEAMKEVGRWGVRNA</sequence>
<dbReference type="InterPro" id="IPR001567">
    <property type="entry name" value="Pept_M3A_M3B_dom"/>
</dbReference>
<dbReference type="GO" id="GO:0005759">
    <property type="term" value="C:mitochondrial matrix"/>
    <property type="evidence" value="ECO:0007669"/>
    <property type="project" value="UniProtKB-SubCell"/>
</dbReference>
<dbReference type="GO" id="GO:0004222">
    <property type="term" value="F:metalloendopeptidase activity"/>
    <property type="evidence" value="ECO:0007669"/>
    <property type="project" value="UniProtKB-EC"/>
</dbReference>
<dbReference type="Gene3D" id="3.40.390.10">
    <property type="entry name" value="Collagenase (Catalytic Domain)"/>
    <property type="match status" value="1"/>
</dbReference>
<dbReference type="PANTHER" id="PTHR11804">
    <property type="entry name" value="PROTEASE M3 THIMET OLIGOPEPTIDASE-RELATED"/>
    <property type="match status" value="1"/>
</dbReference>
<dbReference type="CDD" id="cd06457">
    <property type="entry name" value="M3A_MIP"/>
    <property type="match status" value="1"/>
</dbReference>
<dbReference type="GO" id="GO:0006627">
    <property type="term" value="P:protein processing involved in protein targeting to mitochondrion"/>
    <property type="evidence" value="ECO:0007669"/>
    <property type="project" value="TreeGrafter"/>
</dbReference>
<evidence type="ECO:0000256" key="11">
    <source>
        <dbReference type="ARBA" id="ARBA00023049"/>
    </source>
</evidence>
<name>A0A4Z1NJ64_9PEZI</name>
<evidence type="ECO:0000256" key="2">
    <source>
        <dbReference type="ARBA" id="ARBA00004305"/>
    </source>
</evidence>
<feature type="region of interest" description="Disordered" evidence="16">
    <location>
        <begin position="1"/>
        <end position="68"/>
    </location>
</feature>
<comment type="cofactor">
    <cofactor evidence="15">
        <name>Zn(2+)</name>
        <dbReference type="ChEBI" id="CHEBI:29105"/>
    </cofactor>
    <text evidence="15">Binds 1 zinc ion.</text>
</comment>
<feature type="domain" description="Peptidase M3A/M3B catalytic" evidence="17">
    <location>
        <begin position="305"/>
        <end position="809"/>
    </location>
</feature>
<dbReference type="GO" id="GO:0046872">
    <property type="term" value="F:metal ion binding"/>
    <property type="evidence" value="ECO:0007669"/>
    <property type="project" value="UniProtKB-UniRule"/>
</dbReference>
<keyword evidence="11 15" id="KW-0482">Metalloprotease</keyword>
<evidence type="ECO:0000259" key="17">
    <source>
        <dbReference type="Pfam" id="PF01432"/>
    </source>
</evidence>
<evidence type="ECO:0000256" key="16">
    <source>
        <dbReference type="SAM" id="MobiDB-lite"/>
    </source>
</evidence>
<comment type="catalytic activity">
    <reaction evidence="1">
        <text>Release of an N-terminal octapeptide as second stage of processing of some proteins imported into the mitochondrion.</text>
        <dbReference type="EC" id="3.4.24.59"/>
    </reaction>
</comment>
<dbReference type="Pfam" id="PF01432">
    <property type="entry name" value="Peptidase_M3"/>
    <property type="match status" value="1"/>
</dbReference>
<evidence type="ECO:0000256" key="8">
    <source>
        <dbReference type="ARBA" id="ARBA00022801"/>
    </source>
</evidence>
<accession>A0A4Z1NJ64</accession>
<comment type="caution">
    <text evidence="18">The sequence shown here is derived from an EMBL/GenBank/DDBJ whole genome shotgun (WGS) entry which is preliminary data.</text>
</comment>
<evidence type="ECO:0000256" key="1">
    <source>
        <dbReference type="ARBA" id="ARBA00000436"/>
    </source>
</evidence>
<keyword evidence="19" id="KW-1185">Reference proteome</keyword>
<evidence type="ECO:0000256" key="15">
    <source>
        <dbReference type="RuleBase" id="RU003435"/>
    </source>
</evidence>
<dbReference type="AlphaFoldDB" id="A0A4Z1NJ64"/>
<feature type="compositionally biased region" description="Basic and acidic residues" evidence="16">
    <location>
        <begin position="36"/>
        <end position="53"/>
    </location>
</feature>
<evidence type="ECO:0000256" key="3">
    <source>
        <dbReference type="ARBA" id="ARBA00006040"/>
    </source>
</evidence>
<protein>
    <recommendedName>
        <fullName evidence="5">Mitochondrial intermediate peptidase</fullName>
        <ecNumber evidence="4">3.4.24.59</ecNumber>
    </recommendedName>
    <alternativeName>
        <fullName evidence="14">Octapeptidyl aminopeptidase</fullName>
    </alternativeName>
</protein>
<evidence type="ECO:0000256" key="13">
    <source>
        <dbReference type="ARBA" id="ARBA00025208"/>
    </source>
</evidence>
<evidence type="ECO:0000256" key="6">
    <source>
        <dbReference type="ARBA" id="ARBA00022670"/>
    </source>
</evidence>
<dbReference type="InterPro" id="IPR024079">
    <property type="entry name" value="MetalloPept_cat_dom_sf"/>
</dbReference>
<dbReference type="Gene3D" id="1.10.1370.10">
    <property type="entry name" value="Neurolysin, domain 3"/>
    <property type="match status" value="1"/>
</dbReference>
<dbReference type="EC" id="3.4.24.59" evidence="4"/>
<evidence type="ECO:0000256" key="4">
    <source>
        <dbReference type="ARBA" id="ARBA00012441"/>
    </source>
</evidence>
<dbReference type="InterPro" id="IPR033851">
    <property type="entry name" value="M3A_MIP"/>
</dbReference>
<keyword evidence="9 15" id="KW-0862">Zinc</keyword>
<dbReference type="STRING" id="86259.A0A4Z1NJ64"/>
<evidence type="ECO:0000256" key="9">
    <source>
        <dbReference type="ARBA" id="ARBA00022833"/>
    </source>
</evidence>
<keyword evidence="8 15" id="KW-0378">Hydrolase</keyword>
<keyword evidence="10" id="KW-0809">Transit peptide</keyword>
<evidence type="ECO:0000256" key="14">
    <source>
        <dbReference type="ARBA" id="ARBA00032470"/>
    </source>
</evidence>
<keyword evidence="6 15" id="KW-0645">Protease</keyword>
<comment type="function">
    <text evidence="13">Cleaves proteins, imported into the mitochondrion, to their mature size. While most mitochondrial precursor proteins are processed to the mature form in one step by mitochondrial processing peptidase (MPP), the sequential cleavage by MIP of an octapeptide after initial processing by MPP is a required step for a subgroup of nuclear-encoded precursor proteins destined for the matrix or the inner membrane.</text>
</comment>
<organism evidence="18 19">
    <name type="scientific">Venturia nashicola</name>
    <dbReference type="NCBI Taxonomy" id="86259"/>
    <lineage>
        <taxon>Eukaryota</taxon>
        <taxon>Fungi</taxon>
        <taxon>Dikarya</taxon>
        <taxon>Ascomycota</taxon>
        <taxon>Pezizomycotina</taxon>
        <taxon>Dothideomycetes</taxon>
        <taxon>Pleosporomycetidae</taxon>
        <taxon>Venturiales</taxon>
        <taxon>Venturiaceae</taxon>
        <taxon>Venturia</taxon>
    </lineage>
</organism>
<dbReference type="InterPro" id="IPR045090">
    <property type="entry name" value="Pept_M3A_M3B"/>
</dbReference>
<dbReference type="SUPFAM" id="SSF55486">
    <property type="entry name" value="Metalloproteases ('zincins'), catalytic domain"/>
    <property type="match status" value="1"/>
</dbReference>
<evidence type="ECO:0000256" key="10">
    <source>
        <dbReference type="ARBA" id="ARBA00022946"/>
    </source>
</evidence>
<evidence type="ECO:0000256" key="7">
    <source>
        <dbReference type="ARBA" id="ARBA00022723"/>
    </source>
</evidence>
<dbReference type="PANTHER" id="PTHR11804:SF79">
    <property type="entry name" value="MITOCHONDRIAL INTERMEDIATE PEPTIDASE"/>
    <property type="match status" value="1"/>
</dbReference>
<evidence type="ECO:0000313" key="19">
    <source>
        <dbReference type="Proteomes" id="UP000298493"/>
    </source>
</evidence>
<keyword evidence="7 15" id="KW-0479">Metal-binding</keyword>
<dbReference type="EMBL" id="SNSC02000024">
    <property type="protein sequence ID" value="TID13900.1"/>
    <property type="molecule type" value="Genomic_DNA"/>
</dbReference>